<organism evidence="1 2">
    <name type="scientific">Neisseria flavescens NRL30031/H210</name>
    <dbReference type="NCBI Taxonomy" id="546264"/>
    <lineage>
        <taxon>Bacteria</taxon>
        <taxon>Pseudomonadati</taxon>
        <taxon>Pseudomonadota</taxon>
        <taxon>Betaproteobacteria</taxon>
        <taxon>Neisseriales</taxon>
        <taxon>Neisseriaceae</taxon>
        <taxon>Neisseria</taxon>
    </lineage>
</organism>
<comment type="caution">
    <text evidence="1">The sequence shown here is derived from an EMBL/GenBank/DDBJ whole genome shotgun (WGS) entry which is preliminary data.</text>
</comment>
<protein>
    <submittedName>
        <fullName evidence="1">Uncharacterized protein</fullName>
    </submittedName>
</protein>
<gene>
    <name evidence="1" type="ORF">NEIFLAOT_02194</name>
</gene>
<dbReference type="AlphaFoldDB" id="C0EQI3"/>
<dbReference type="EMBL" id="ACEN01000099">
    <property type="protein sequence ID" value="EEG32696.1"/>
    <property type="molecule type" value="Genomic_DNA"/>
</dbReference>
<evidence type="ECO:0000313" key="2">
    <source>
        <dbReference type="Proteomes" id="UP000004457"/>
    </source>
</evidence>
<accession>C0EQI3</accession>
<dbReference type="Proteomes" id="UP000004457">
    <property type="component" value="Unassembled WGS sequence"/>
</dbReference>
<keyword evidence="2" id="KW-1185">Reference proteome</keyword>
<sequence length="71" mass="8334">MPKTYWEIKEPQAANMERTTKNKTVLRKKFITENLSDGLDAKQPINNVYFNTKRICFFGIDGFLRMFVDVA</sequence>
<proteinExistence type="predicted"/>
<evidence type="ECO:0000313" key="1">
    <source>
        <dbReference type="EMBL" id="EEG32696.1"/>
    </source>
</evidence>
<name>C0EQI3_NEIFL</name>
<reference evidence="1 2" key="1">
    <citation type="submission" date="2009-01" db="EMBL/GenBank/DDBJ databases">
        <authorList>
            <person name="Fulton L."/>
            <person name="Clifton S."/>
            <person name="Chinwalla A.T."/>
            <person name="Mitreva M."/>
            <person name="Sodergren E."/>
            <person name="Weinstock G."/>
            <person name="Clifton S."/>
            <person name="Dooling D.J."/>
            <person name="Fulton B."/>
            <person name="Minx P."/>
            <person name="Pepin K.H."/>
            <person name="Johnson M."/>
            <person name="Bhonagiri V."/>
            <person name="Nash W.E."/>
            <person name="Mardis E.R."/>
            <person name="Wilson R.K."/>
        </authorList>
    </citation>
    <scope>NUCLEOTIDE SEQUENCE [LARGE SCALE GENOMIC DNA]</scope>
    <source>
        <strain evidence="1 2">NRL30031/H210</strain>
    </source>
</reference>